<name>A0A9W9LIX3_9EURO</name>
<evidence type="ECO:0000256" key="3">
    <source>
        <dbReference type="ARBA" id="ARBA00022729"/>
    </source>
</evidence>
<dbReference type="GO" id="GO:0005576">
    <property type="term" value="C:extracellular region"/>
    <property type="evidence" value="ECO:0007669"/>
    <property type="project" value="UniProtKB-SubCell"/>
</dbReference>
<reference evidence="6" key="2">
    <citation type="journal article" date="2023" name="IMA Fungus">
        <title>Comparative genomic study of the Penicillium genus elucidates a diverse pangenome and 15 lateral gene transfer events.</title>
        <authorList>
            <person name="Petersen C."/>
            <person name="Sorensen T."/>
            <person name="Nielsen M.R."/>
            <person name="Sondergaard T.E."/>
            <person name="Sorensen J.L."/>
            <person name="Fitzpatrick D.A."/>
            <person name="Frisvad J.C."/>
            <person name="Nielsen K.L."/>
        </authorList>
    </citation>
    <scope>NUCLEOTIDE SEQUENCE</scope>
    <source>
        <strain evidence="6">IBT 26290</strain>
    </source>
</reference>
<keyword evidence="7" id="KW-1185">Reference proteome</keyword>
<dbReference type="Pfam" id="PF00295">
    <property type="entry name" value="Glyco_hydro_28"/>
    <property type="match status" value="1"/>
</dbReference>
<proteinExistence type="inferred from homology"/>
<protein>
    <submittedName>
        <fullName evidence="6">Uncharacterized protein</fullName>
    </submittedName>
</protein>
<sequence length="94" mass="10011">MKTVTSTEPIVNDSADAAHIETVYDCIPGDGFRHQCDLLRYHALSSIADSSVVEQDYGNGSRFSPTGTPTNEVPIKPLTVDGITGSVESEAVEV</sequence>
<dbReference type="AlphaFoldDB" id="A0A9W9LIX3"/>
<feature type="region of interest" description="Disordered" evidence="5">
    <location>
        <begin position="58"/>
        <end position="78"/>
    </location>
</feature>
<reference evidence="6" key="1">
    <citation type="submission" date="2022-11" db="EMBL/GenBank/DDBJ databases">
        <authorList>
            <person name="Petersen C."/>
        </authorList>
    </citation>
    <scope>NUCLEOTIDE SEQUENCE</scope>
    <source>
        <strain evidence="6">IBT 26290</strain>
    </source>
</reference>
<dbReference type="Proteomes" id="UP001149163">
    <property type="component" value="Unassembled WGS sequence"/>
</dbReference>
<keyword evidence="3" id="KW-0732">Signal</keyword>
<dbReference type="EMBL" id="JAPQKN010000004">
    <property type="protein sequence ID" value="KAJ5159380.1"/>
    <property type="molecule type" value="Genomic_DNA"/>
</dbReference>
<evidence type="ECO:0000313" key="6">
    <source>
        <dbReference type="EMBL" id="KAJ5159380.1"/>
    </source>
</evidence>
<evidence type="ECO:0000256" key="1">
    <source>
        <dbReference type="ARBA" id="ARBA00004613"/>
    </source>
</evidence>
<comment type="caution">
    <text evidence="6">The sequence shown here is derived from an EMBL/GenBank/DDBJ whole genome shotgun (WGS) entry which is preliminary data.</text>
</comment>
<evidence type="ECO:0000256" key="4">
    <source>
        <dbReference type="RuleBase" id="RU361169"/>
    </source>
</evidence>
<comment type="subcellular location">
    <subcellularLocation>
        <location evidence="1">Secreted</location>
    </subcellularLocation>
</comment>
<dbReference type="GO" id="GO:0005975">
    <property type="term" value="P:carbohydrate metabolic process"/>
    <property type="evidence" value="ECO:0007669"/>
    <property type="project" value="InterPro"/>
</dbReference>
<dbReference type="RefSeq" id="XP_056540938.1">
    <property type="nucleotide sequence ID" value="XM_056688509.1"/>
</dbReference>
<dbReference type="InterPro" id="IPR000743">
    <property type="entry name" value="Glyco_hydro_28"/>
</dbReference>
<keyword evidence="2" id="KW-0964">Secreted</keyword>
<organism evidence="6 7">
    <name type="scientific">Penicillium canariense</name>
    <dbReference type="NCBI Taxonomy" id="189055"/>
    <lineage>
        <taxon>Eukaryota</taxon>
        <taxon>Fungi</taxon>
        <taxon>Dikarya</taxon>
        <taxon>Ascomycota</taxon>
        <taxon>Pezizomycotina</taxon>
        <taxon>Eurotiomycetes</taxon>
        <taxon>Eurotiomycetidae</taxon>
        <taxon>Eurotiales</taxon>
        <taxon>Aspergillaceae</taxon>
        <taxon>Penicillium</taxon>
    </lineage>
</organism>
<keyword evidence="4" id="KW-0326">Glycosidase</keyword>
<evidence type="ECO:0000256" key="2">
    <source>
        <dbReference type="ARBA" id="ARBA00022525"/>
    </source>
</evidence>
<gene>
    <name evidence="6" type="ORF">N7482_006384</name>
</gene>
<accession>A0A9W9LIX3</accession>
<dbReference type="GeneID" id="81427685"/>
<evidence type="ECO:0000256" key="5">
    <source>
        <dbReference type="SAM" id="MobiDB-lite"/>
    </source>
</evidence>
<comment type="similarity">
    <text evidence="4">Belongs to the glycosyl hydrolase 28 family.</text>
</comment>
<feature type="compositionally biased region" description="Polar residues" evidence="5">
    <location>
        <begin position="61"/>
        <end position="71"/>
    </location>
</feature>
<keyword evidence="4" id="KW-0378">Hydrolase</keyword>
<evidence type="ECO:0000313" key="7">
    <source>
        <dbReference type="Proteomes" id="UP001149163"/>
    </source>
</evidence>
<dbReference type="GO" id="GO:0004650">
    <property type="term" value="F:polygalacturonase activity"/>
    <property type="evidence" value="ECO:0007669"/>
    <property type="project" value="InterPro"/>
</dbReference>